<dbReference type="OMA" id="KANDYLW"/>
<dbReference type="InterPro" id="IPR001266">
    <property type="entry name" value="Ribosomal_eS19"/>
</dbReference>
<feature type="compositionally biased region" description="Polar residues" evidence="4">
    <location>
        <begin position="93"/>
        <end position="105"/>
    </location>
</feature>
<feature type="chain" id="PRO_5004549230" description="40S ribosomal protein S19" evidence="5">
    <location>
        <begin position="28"/>
        <end position="933"/>
    </location>
</feature>
<comment type="similarity">
    <text evidence="1">Belongs to the eukaryotic ribosomal protein eS19 family.</text>
</comment>
<keyword evidence="3" id="KW-0687">Ribonucleoprotein</keyword>
<evidence type="ECO:0000256" key="3">
    <source>
        <dbReference type="ARBA" id="ARBA00023274"/>
    </source>
</evidence>
<feature type="compositionally biased region" description="Basic residues" evidence="4">
    <location>
        <begin position="865"/>
        <end position="878"/>
    </location>
</feature>
<reference evidence="6 7" key="1">
    <citation type="journal article" date="2013" name="PLoS Genet.">
        <title>Genomic mechanisms accounting for the adaptation to parasitism in nematode-trapping fungi.</title>
        <authorList>
            <person name="Meerupati T."/>
            <person name="Andersson K.M."/>
            <person name="Friman E."/>
            <person name="Kumar D."/>
            <person name="Tunlid A."/>
            <person name="Ahren D."/>
        </authorList>
    </citation>
    <scope>NUCLEOTIDE SEQUENCE [LARGE SCALE GENOMIC DNA]</scope>
    <source>
        <strain evidence="6 7">CBS 200.50</strain>
    </source>
</reference>
<dbReference type="PANTHER" id="PTHR11710:SF0">
    <property type="entry name" value="40S RIBOSOMAL PROTEIN S19"/>
    <property type="match status" value="1"/>
</dbReference>
<dbReference type="GO" id="GO:0003735">
    <property type="term" value="F:structural constituent of ribosome"/>
    <property type="evidence" value="ECO:0007669"/>
    <property type="project" value="InterPro"/>
</dbReference>
<dbReference type="Gene3D" id="1.10.10.10">
    <property type="entry name" value="Winged helix-like DNA-binding domain superfamily/Winged helix DNA-binding domain"/>
    <property type="match status" value="2"/>
</dbReference>
<comment type="caution">
    <text evidence="6">The sequence shown here is derived from an EMBL/GenBank/DDBJ whole genome shotgun (WGS) entry which is preliminary data.</text>
</comment>
<evidence type="ECO:0000256" key="1">
    <source>
        <dbReference type="ARBA" id="ARBA00010014"/>
    </source>
</evidence>
<feature type="region of interest" description="Disordered" evidence="4">
    <location>
        <begin position="906"/>
        <end position="933"/>
    </location>
</feature>
<dbReference type="InterPro" id="IPR036390">
    <property type="entry name" value="WH_DNA-bd_sf"/>
</dbReference>
<organism evidence="6 7">
    <name type="scientific">Dactylellina haptotyla (strain CBS 200.50)</name>
    <name type="common">Nematode-trapping fungus</name>
    <name type="synonym">Monacrosporium haptotylum</name>
    <dbReference type="NCBI Taxonomy" id="1284197"/>
    <lineage>
        <taxon>Eukaryota</taxon>
        <taxon>Fungi</taxon>
        <taxon>Dikarya</taxon>
        <taxon>Ascomycota</taxon>
        <taxon>Pezizomycotina</taxon>
        <taxon>Orbiliomycetes</taxon>
        <taxon>Orbiliales</taxon>
        <taxon>Orbiliaceae</taxon>
        <taxon>Dactylellina</taxon>
    </lineage>
</organism>
<keyword evidence="5" id="KW-0732">Signal</keyword>
<name>S8BY33_DACHA</name>
<dbReference type="AlphaFoldDB" id="S8BY33"/>
<feature type="region of interest" description="Disordered" evidence="4">
    <location>
        <begin position="84"/>
        <end position="107"/>
    </location>
</feature>
<dbReference type="GO" id="GO:0022627">
    <property type="term" value="C:cytosolic small ribosomal subunit"/>
    <property type="evidence" value="ECO:0007669"/>
    <property type="project" value="TreeGrafter"/>
</dbReference>
<dbReference type="HOGENOM" id="CLU_313747_0_0_1"/>
<dbReference type="PANTHER" id="PTHR11710">
    <property type="entry name" value="40S RIBOSOMAL PROTEIN S19"/>
    <property type="match status" value="1"/>
</dbReference>
<dbReference type="Pfam" id="PF01090">
    <property type="entry name" value="Ribosomal_S19e"/>
    <property type="match status" value="1"/>
</dbReference>
<dbReference type="EMBL" id="AQGS01000047">
    <property type="protein sequence ID" value="EPS44378.1"/>
    <property type="molecule type" value="Genomic_DNA"/>
</dbReference>
<feature type="region of interest" description="Disordered" evidence="4">
    <location>
        <begin position="865"/>
        <end position="886"/>
    </location>
</feature>
<gene>
    <name evidence="6" type="ORF">H072_1619</name>
</gene>
<protein>
    <recommendedName>
        <fullName evidence="8">40S ribosomal protein S19</fullName>
    </recommendedName>
</protein>
<feature type="signal peptide" evidence="5">
    <location>
        <begin position="1"/>
        <end position="27"/>
    </location>
</feature>
<dbReference type="SUPFAM" id="SSF46785">
    <property type="entry name" value="Winged helix' DNA-binding domain"/>
    <property type="match status" value="1"/>
</dbReference>
<feature type="region of interest" description="Disordered" evidence="4">
    <location>
        <begin position="733"/>
        <end position="753"/>
    </location>
</feature>
<keyword evidence="2" id="KW-0689">Ribosomal protein</keyword>
<dbReference type="InterPro" id="IPR036388">
    <property type="entry name" value="WH-like_DNA-bd_sf"/>
</dbReference>
<evidence type="ECO:0000313" key="7">
    <source>
        <dbReference type="Proteomes" id="UP000015100"/>
    </source>
</evidence>
<keyword evidence="7" id="KW-1185">Reference proteome</keyword>
<evidence type="ECO:0008006" key="8">
    <source>
        <dbReference type="Google" id="ProtNLM"/>
    </source>
</evidence>
<evidence type="ECO:0000256" key="5">
    <source>
        <dbReference type="SAM" id="SignalP"/>
    </source>
</evidence>
<dbReference type="FunFam" id="1.10.10.10:FF:000118">
    <property type="entry name" value="40S ribosomal protein S19"/>
    <property type="match status" value="1"/>
</dbReference>
<dbReference type="InterPro" id="IPR018277">
    <property type="entry name" value="Ribosomal_eS19_CS"/>
</dbReference>
<dbReference type="GO" id="GO:0003723">
    <property type="term" value="F:RNA binding"/>
    <property type="evidence" value="ECO:0007669"/>
    <property type="project" value="TreeGrafter"/>
</dbReference>
<proteinExistence type="inferred from homology"/>
<evidence type="ECO:0000256" key="2">
    <source>
        <dbReference type="ARBA" id="ARBA00022980"/>
    </source>
</evidence>
<sequence>MKFRLHYERSGYQILAALLVLINNVDAANKIQPRSPIPSLTPYEGYPDKPNGGMNSARNGGMNYLFPPNMNPMFSQPGKLSTYYSYDSPDAGDSTNYGSPQLDTENVPETEQDELLYPQQSPRLTSPRKYFPLDINPRNLLDRFRKNNGISLQTAMRALGVRDPEEDHGAISPFIEISKSTSGVCSPRHEYGGPLARHRYSSIDADSISSRGDEDEANITEFDENVQFNVPVFSTGQRQSLAGVGPDKVKPVEVISGTTLSVATTEKDTMTDNKHLSFNSIPQDETDPEYAAGFVITPGGASSAATKVNAIIDETGTPILAGQFEYLNLKFSKWIVKEGMLWLAGTRYFTYVCHVSGEKSGFNLGLWDDFTKLSKSCSGRASNHFYYTGWEVVKSISRQGIPAGGLEVRFYNPKLTSLNKDGLFTTRFPSKANDYLWDIRQKENCEQEVLRLPKYVQMTTLPTSKVKAAPGPDASEDRAVWFYVGDIKPTGNEIAKGWTVQDIYAGAPIQLQSSVPETYPMAWFLTEVDPKTDPFGAERNVNGADVVMASLEAQPKPGVWSLNPKDKKLYQWGTKKFMYTCRDEDRGGAFLRVGSAQQALDNCGGPDRRKDYIYPVYAEFSSSPSLSGLSEVQLGKGVFWVSPDPKWTAPLYAYDANGSPLLARLMTIGKPDYSGMTKHQVQDAAAFRKRATMIVEAFVVKIPSGPYIAFTHKRAGNPANLLYLESKTTDCNLSPTSSTTSTTSPTLSPPTTLDFHPLPTTATMPGVSVRDVPAQQFIEAYAAFLKRQGKLPVPGMRLSKPYGWIFRDRKADMWGIYILGWVDTVKTGNMKELPPQSIDWYYVRAAAIARHIYLRKNIGVGRLRKAHGATKNRGSRPSHHVDASGSVDRKVLQSLEKIGVLEQNEKGGRSISQTGRRDLDRIAQTTIEAEEEE</sequence>
<dbReference type="GO" id="GO:0006412">
    <property type="term" value="P:translation"/>
    <property type="evidence" value="ECO:0007669"/>
    <property type="project" value="InterPro"/>
</dbReference>
<dbReference type="PROSITE" id="PS00628">
    <property type="entry name" value="RIBOSOMAL_S19E"/>
    <property type="match status" value="1"/>
</dbReference>
<dbReference type="OrthoDB" id="5340595at2759"/>
<dbReference type="eggNOG" id="KOG3411">
    <property type="taxonomic scope" value="Eukaryota"/>
</dbReference>
<evidence type="ECO:0000313" key="6">
    <source>
        <dbReference type="EMBL" id="EPS44378.1"/>
    </source>
</evidence>
<evidence type="ECO:0000256" key="4">
    <source>
        <dbReference type="SAM" id="MobiDB-lite"/>
    </source>
</evidence>
<dbReference type="Proteomes" id="UP000015100">
    <property type="component" value="Unassembled WGS sequence"/>
</dbReference>
<dbReference type="SMART" id="SM01413">
    <property type="entry name" value="Ribosomal_S19e"/>
    <property type="match status" value="1"/>
</dbReference>
<dbReference type="STRING" id="1284197.S8BY33"/>
<accession>S8BY33</accession>
<reference evidence="7" key="2">
    <citation type="submission" date="2013-04" db="EMBL/GenBank/DDBJ databases">
        <title>Genomic mechanisms accounting for the adaptation to parasitism in nematode-trapping fungi.</title>
        <authorList>
            <person name="Ahren D.G."/>
        </authorList>
    </citation>
    <scope>NUCLEOTIDE SEQUENCE [LARGE SCALE GENOMIC DNA]</scope>
    <source>
        <strain evidence="7">CBS 200.50</strain>
    </source>
</reference>
<dbReference type="GO" id="GO:0000028">
    <property type="term" value="P:ribosomal small subunit assembly"/>
    <property type="evidence" value="ECO:0007669"/>
    <property type="project" value="TreeGrafter"/>
</dbReference>